<organism evidence="2 3">
    <name type="scientific">Streptomyces thermogriseus</name>
    <dbReference type="NCBI Taxonomy" id="75292"/>
    <lineage>
        <taxon>Bacteria</taxon>
        <taxon>Bacillati</taxon>
        <taxon>Actinomycetota</taxon>
        <taxon>Actinomycetes</taxon>
        <taxon>Kitasatosporales</taxon>
        <taxon>Streptomycetaceae</taxon>
        <taxon>Streptomyces</taxon>
    </lineage>
</organism>
<reference evidence="2 3" key="1">
    <citation type="journal article" date="2019" name="Int. J. Syst. Evol. Microbiol.">
        <title>The Global Catalogue of Microorganisms (GCM) 10K type strain sequencing project: providing services to taxonomists for standard genome sequencing and annotation.</title>
        <authorList>
            <consortium name="The Broad Institute Genomics Platform"/>
            <consortium name="The Broad Institute Genome Sequencing Center for Infectious Disease"/>
            <person name="Wu L."/>
            <person name="Ma J."/>
        </authorList>
    </citation>
    <scope>NUCLEOTIDE SEQUENCE [LARGE SCALE GENOMIC DNA]</scope>
    <source>
        <strain evidence="2 3">JCM 11269</strain>
    </source>
</reference>
<name>A0ABN1T3D8_9ACTN</name>
<feature type="region of interest" description="Disordered" evidence="1">
    <location>
        <begin position="92"/>
        <end position="117"/>
    </location>
</feature>
<dbReference type="EMBL" id="BAAAHU010000048">
    <property type="protein sequence ID" value="GAA1013761.1"/>
    <property type="molecule type" value="Genomic_DNA"/>
</dbReference>
<feature type="region of interest" description="Disordered" evidence="1">
    <location>
        <begin position="1"/>
        <end position="28"/>
    </location>
</feature>
<proteinExistence type="predicted"/>
<evidence type="ECO:0000313" key="3">
    <source>
        <dbReference type="Proteomes" id="UP001501072"/>
    </source>
</evidence>
<sequence length="128" mass="13965">MTPVPPRAGDQGAFPCPGTDSPHGIRPGVCEGQRLNRWAHGERNPPRLCTAAVPPVQSCCRCGLPGQRTHGRAAQSFPLYLPRQRISEEVPQDIPGCRSAPPKTLPDNDNRQLRPSNPFDGYVHITVI</sequence>
<comment type="caution">
    <text evidence="2">The sequence shown here is derived from an EMBL/GenBank/DDBJ whole genome shotgun (WGS) entry which is preliminary data.</text>
</comment>
<protein>
    <submittedName>
        <fullName evidence="2">Uncharacterized protein</fullName>
    </submittedName>
</protein>
<gene>
    <name evidence="2" type="ORF">GCM10009564_41470</name>
</gene>
<evidence type="ECO:0000256" key="1">
    <source>
        <dbReference type="SAM" id="MobiDB-lite"/>
    </source>
</evidence>
<accession>A0ABN1T3D8</accession>
<dbReference type="Proteomes" id="UP001501072">
    <property type="component" value="Unassembled WGS sequence"/>
</dbReference>
<evidence type="ECO:0000313" key="2">
    <source>
        <dbReference type="EMBL" id="GAA1013761.1"/>
    </source>
</evidence>
<keyword evidence="3" id="KW-1185">Reference proteome</keyword>